<accession>A0A4Y2WIH6</accession>
<comment type="caution">
    <text evidence="1">The sequence shown here is derived from an EMBL/GenBank/DDBJ whole genome shotgun (WGS) entry which is preliminary data.</text>
</comment>
<protein>
    <submittedName>
        <fullName evidence="1">Uncharacterized protein</fullName>
    </submittedName>
</protein>
<proteinExistence type="predicted"/>
<dbReference type="EMBL" id="BGPR01061318">
    <property type="protein sequence ID" value="GBO37019.1"/>
    <property type="molecule type" value="Genomic_DNA"/>
</dbReference>
<keyword evidence="2" id="KW-1185">Reference proteome</keyword>
<feature type="non-terminal residue" evidence="1">
    <location>
        <position position="1"/>
    </location>
</feature>
<gene>
    <name evidence="1" type="ORF">AVEN_18994_1</name>
</gene>
<dbReference type="AlphaFoldDB" id="A0A4Y2WIH6"/>
<sequence>VLDPPIAPTLRRAIFIFSTISNIISAVTTTKDDEAVKTAVNSWLSEQAASFYEEDIQNLVISINDIDSDSSARLRWPSGKVSDEGFQVRNTIAMKIRQILGILDVKSYVGIKCPPADVLRKFGEGVKAQVPSSSSESSSKL</sequence>
<evidence type="ECO:0000313" key="1">
    <source>
        <dbReference type="EMBL" id="GBO37019.1"/>
    </source>
</evidence>
<organism evidence="1 2">
    <name type="scientific">Araneus ventricosus</name>
    <name type="common">Orbweaver spider</name>
    <name type="synonym">Epeira ventricosa</name>
    <dbReference type="NCBI Taxonomy" id="182803"/>
    <lineage>
        <taxon>Eukaryota</taxon>
        <taxon>Metazoa</taxon>
        <taxon>Ecdysozoa</taxon>
        <taxon>Arthropoda</taxon>
        <taxon>Chelicerata</taxon>
        <taxon>Arachnida</taxon>
        <taxon>Araneae</taxon>
        <taxon>Araneomorphae</taxon>
        <taxon>Entelegynae</taxon>
        <taxon>Araneoidea</taxon>
        <taxon>Araneidae</taxon>
        <taxon>Araneus</taxon>
    </lineage>
</organism>
<dbReference type="Proteomes" id="UP000499080">
    <property type="component" value="Unassembled WGS sequence"/>
</dbReference>
<name>A0A4Y2WIH6_ARAVE</name>
<reference evidence="1 2" key="1">
    <citation type="journal article" date="2019" name="Sci. Rep.">
        <title>Orb-weaving spider Araneus ventricosus genome elucidates the spidroin gene catalogue.</title>
        <authorList>
            <person name="Kono N."/>
            <person name="Nakamura H."/>
            <person name="Ohtoshi R."/>
            <person name="Moran D.A.P."/>
            <person name="Shinohara A."/>
            <person name="Yoshida Y."/>
            <person name="Fujiwara M."/>
            <person name="Mori M."/>
            <person name="Tomita M."/>
            <person name="Arakawa K."/>
        </authorList>
    </citation>
    <scope>NUCLEOTIDE SEQUENCE [LARGE SCALE GENOMIC DNA]</scope>
</reference>
<evidence type="ECO:0000313" key="2">
    <source>
        <dbReference type="Proteomes" id="UP000499080"/>
    </source>
</evidence>